<evidence type="ECO:0000313" key="6">
    <source>
        <dbReference type="EMBL" id="GAP90303.1"/>
    </source>
</evidence>
<keyword evidence="2 5" id="KW-0812">Transmembrane</keyword>
<dbReference type="InterPro" id="IPR006838">
    <property type="entry name" value="ADTRP_AIG1"/>
</dbReference>
<evidence type="ECO:0000256" key="3">
    <source>
        <dbReference type="ARBA" id="ARBA00022989"/>
    </source>
</evidence>
<protein>
    <submittedName>
        <fullName evidence="6">Putative integral membrane protein</fullName>
    </submittedName>
</protein>
<dbReference type="PANTHER" id="PTHR10989:SF16">
    <property type="entry name" value="AT02829P-RELATED"/>
    <property type="match status" value="1"/>
</dbReference>
<reference evidence="6" key="1">
    <citation type="submission" date="2016-03" db="EMBL/GenBank/DDBJ databases">
        <title>Draft genome sequence of Rosellinia necatrix.</title>
        <authorList>
            <person name="Kanematsu S."/>
        </authorList>
    </citation>
    <scope>NUCLEOTIDE SEQUENCE [LARGE SCALE GENOMIC DNA]</scope>
    <source>
        <strain evidence="6">W97</strain>
    </source>
</reference>
<dbReference type="AlphaFoldDB" id="A0A1W2TPH2"/>
<proteinExistence type="predicted"/>
<feature type="transmembrane region" description="Helical" evidence="5">
    <location>
        <begin position="148"/>
        <end position="168"/>
    </location>
</feature>
<dbReference type="STRING" id="77044.A0A1W2TPH2"/>
<keyword evidence="3 5" id="KW-1133">Transmembrane helix</keyword>
<dbReference type="EMBL" id="DF977491">
    <property type="protein sequence ID" value="GAP90303.1"/>
    <property type="molecule type" value="Genomic_DNA"/>
</dbReference>
<dbReference type="GO" id="GO:0012505">
    <property type="term" value="C:endomembrane system"/>
    <property type="evidence" value="ECO:0007669"/>
    <property type="project" value="UniProtKB-SubCell"/>
</dbReference>
<evidence type="ECO:0000256" key="1">
    <source>
        <dbReference type="ARBA" id="ARBA00004127"/>
    </source>
</evidence>
<evidence type="ECO:0000256" key="5">
    <source>
        <dbReference type="SAM" id="Phobius"/>
    </source>
</evidence>
<evidence type="ECO:0000256" key="2">
    <source>
        <dbReference type="ARBA" id="ARBA00022692"/>
    </source>
</evidence>
<dbReference type="Pfam" id="PF04750">
    <property type="entry name" value="Far-17a_AIG1"/>
    <property type="match status" value="1"/>
</dbReference>
<evidence type="ECO:0000256" key="4">
    <source>
        <dbReference type="ARBA" id="ARBA00023136"/>
    </source>
</evidence>
<accession>A0A1W2TPH2</accession>
<name>A0A1W2TPH2_ROSNE</name>
<dbReference type="Proteomes" id="UP000054516">
    <property type="component" value="Unassembled WGS sequence"/>
</dbReference>
<sequence length="237" mass="26579">MAKHPLQQLASPSRQVSMLLHTAGIISFLASFRFLANWETPMSTAFGGHYQFLTIIGLALSLCTFLIGLISDLTLSPTLFQAKNYLAVCSTPLEVLITILFWGLCAIDKNLVFPPDSELDFLPNFGFHAAPGLFLTLDLLLLSPPWTVNSLATVALSQTLAFLYWFWIEYCYRQNGWYPYPIFDLLNTWQRITLFAFSALLMTGSTMALKWLYGGVNGVEHVREGVIGVTATIRKRQ</sequence>
<dbReference type="OMA" id="TIAFGYW"/>
<organism evidence="6">
    <name type="scientific">Rosellinia necatrix</name>
    <name type="common">White root-rot fungus</name>
    <dbReference type="NCBI Taxonomy" id="77044"/>
    <lineage>
        <taxon>Eukaryota</taxon>
        <taxon>Fungi</taxon>
        <taxon>Dikarya</taxon>
        <taxon>Ascomycota</taxon>
        <taxon>Pezizomycotina</taxon>
        <taxon>Sordariomycetes</taxon>
        <taxon>Xylariomycetidae</taxon>
        <taxon>Xylariales</taxon>
        <taxon>Xylariaceae</taxon>
        <taxon>Rosellinia</taxon>
    </lineage>
</organism>
<gene>
    <name evidence="6" type="ORF">SAMD00023353_4600520</name>
</gene>
<feature type="transmembrane region" description="Helical" evidence="5">
    <location>
        <begin position="188"/>
        <end position="213"/>
    </location>
</feature>
<dbReference type="OrthoDB" id="1898221at2759"/>
<keyword evidence="4 5" id="KW-0472">Membrane</keyword>
<keyword evidence="7" id="KW-1185">Reference proteome</keyword>
<dbReference type="PANTHER" id="PTHR10989">
    <property type="entry name" value="ANDROGEN-INDUCED PROTEIN 1-RELATED"/>
    <property type="match status" value="1"/>
</dbReference>
<feature type="transmembrane region" description="Helical" evidence="5">
    <location>
        <begin position="124"/>
        <end position="141"/>
    </location>
</feature>
<evidence type="ECO:0000313" key="7">
    <source>
        <dbReference type="Proteomes" id="UP000054516"/>
    </source>
</evidence>
<feature type="transmembrane region" description="Helical" evidence="5">
    <location>
        <begin position="16"/>
        <end position="36"/>
    </location>
</feature>
<feature type="transmembrane region" description="Helical" evidence="5">
    <location>
        <begin position="48"/>
        <end position="73"/>
    </location>
</feature>
<dbReference type="GO" id="GO:0016020">
    <property type="term" value="C:membrane"/>
    <property type="evidence" value="ECO:0007669"/>
    <property type="project" value="InterPro"/>
</dbReference>
<comment type="subcellular location">
    <subcellularLocation>
        <location evidence="1">Endomembrane system</location>
        <topology evidence="1">Multi-pass membrane protein</topology>
    </subcellularLocation>
</comment>
<feature type="transmembrane region" description="Helical" evidence="5">
    <location>
        <begin position="85"/>
        <end position="104"/>
    </location>
</feature>